<dbReference type="OrthoDB" id="282859at2"/>
<gene>
    <name evidence="1" type="ORF">FGM00_10505</name>
</gene>
<dbReference type="Proteomes" id="UP000310017">
    <property type="component" value="Chromosome"/>
</dbReference>
<reference evidence="1 2" key="1">
    <citation type="submission" date="2019-05" db="EMBL/GenBank/DDBJ databases">
        <title>Genome sequencing of F202Z8.</title>
        <authorList>
            <person name="Kwon Y.M."/>
        </authorList>
    </citation>
    <scope>NUCLEOTIDE SEQUENCE [LARGE SCALE GENOMIC DNA]</scope>
    <source>
        <strain evidence="1 2">F202Z8</strain>
    </source>
</reference>
<organism evidence="1 2">
    <name type="scientific">Aggregatimonas sangjinii</name>
    <dbReference type="NCBI Taxonomy" id="2583587"/>
    <lineage>
        <taxon>Bacteria</taxon>
        <taxon>Pseudomonadati</taxon>
        <taxon>Bacteroidota</taxon>
        <taxon>Flavobacteriia</taxon>
        <taxon>Flavobacteriales</taxon>
        <taxon>Flavobacteriaceae</taxon>
        <taxon>Aggregatimonas</taxon>
    </lineage>
</organism>
<dbReference type="PROSITE" id="PS51257">
    <property type="entry name" value="PROKAR_LIPOPROTEIN"/>
    <property type="match status" value="1"/>
</dbReference>
<sequence length="266" mass="30516">MKRILVILSLIMATGCKETPKSIDESTQKPEKVEAKTSISYPENVRSVFEAHGGLPNWKDKATLSYNMPKPDGAEMQTIDVNNRNEKIETPDYTMGYDGKDYWLVDENDIYEGDPVFYHNLMFYFYAMPFVLADDGIIYSDTEDLEFDGTSYPGIRISYDDGVGVSPKDEYFLHYDTDTKQMAWLGYTVTYRSGEKSDNIKWIRYDDWQEVGGLLLPKSLTWYKVENGRPTEANSTRKFEDVSLTEMAKPSDFYGAPDNAEIVTKE</sequence>
<evidence type="ECO:0000313" key="2">
    <source>
        <dbReference type="Proteomes" id="UP000310017"/>
    </source>
</evidence>
<dbReference type="EMBL" id="CP040710">
    <property type="protein sequence ID" value="QCX00524.1"/>
    <property type="molecule type" value="Genomic_DNA"/>
</dbReference>
<name>A0A5B7SV69_9FLAO</name>
<dbReference type="KEGG" id="asag:FGM00_10505"/>
<accession>A0A5B7SV69</accession>
<dbReference type="AlphaFoldDB" id="A0A5B7SV69"/>
<proteinExistence type="predicted"/>
<keyword evidence="2" id="KW-1185">Reference proteome</keyword>
<dbReference type="RefSeq" id="WP_138852869.1">
    <property type="nucleotide sequence ID" value="NZ_CP040710.1"/>
</dbReference>
<evidence type="ECO:0008006" key="3">
    <source>
        <dbReference type="Google" id="ProtNLM"/>
    </source>
</evidence>
<protein>
    <recommendedName>
        <fullName evidence="3">Threonine synthase</fullName>
    </recommendedName>
</protein>
<evidence type="ECO:0000313" key="1">
    <source>
        <dbReference type="EMBL" id="QCX00524.1"/>
    </source>
</evidence>